<keyword evidence="3" id="KW-1185">Reference proteome</keyword>
<reference evidence="2" key="2">
    <citation type="submission" date="2021-10" db="EMBL/GenBank/DDBJ databases">
        <title>Phylogenomics reveals ancestral predisposition of the termite-cultivated fungus Termitomyces towards a domesticated lifestyle.</title>
        <authorList>
            <person name="Auxier B."/>
            <person name="Grum-Grzhimaylo A."/>
            <person name="Cardenas M.E."/>
            <person name="Lodge J.D."/>
            <person name="Laessoe T."/>
            <person name="Pedersen O."/>
            <person name="Smith M.E."/>
            <person name="Kuyper T.W."/>
            <person name="Franco-Molano E.A."/>
            <person name="Baroni T.J."/>
            <person name="Aanen D.K."/>
        </authorList>
    </citation>
    <scope>NUCLEOTIDE SEQUENCE</scope>
    <source>
        <strain evidence="2">AP01</strain>
        <tissue evidence="2">Mycelium</tissue>
    </source>
</reference>
<organism evidence="2 3">
    <name type="scientific">Asterophora parasitica</name>
    <dbReference type="NCBI Taxonomy" id="117018"/>
    <lineage>
        <taxon>Eukaryota</taxon>
        <taxon>Fungi</taxon>
        <taxon>Dikarya</taxon>
        <taxon>Basidiomycota</taxon>
        <taxon>Agaricomycotina</taxon>
        <taxon>Agaricomycetes</taxon>
        <taxon>Agaricomycetidae</taxon>
        <taxon>Agaricales</taxon>
        <taxon>Tricholomatineae</taxon>
        <taxon>Lyophyllaceae</taxon>
        <taxon>Asterophora</taxon>
    </lineage>
</organism>
<dbReference type="InterPro" id="IPR009836">
    <property type="entry name" value="GRDP-like"/>
</dbReference>
<dbReference type="Pfam" id="PF07173">
    <property type="entry name" value="GRDP-like"/>
    <property type="match status" value="1"/>
</dbReference>
<dbReference type="EMBL" id="JABCKV010000143">
    <property type="protein sequence ID" value="KAG5642978.1"/>
    <property type="molecule type" value="Genomic_DNA"/>
</dbReference>
<evidence type="ECO:0000313" key="3">
    <source>
        <dbReference type="Proteomes" id="UP000775547"/>
    </source>
</evidence>
<evidence type="ECO:0000256" key="1">
    <source>
        <dbReference type="SAM" id="MobiDB-lite"/>
    </source>
</evidence>
<reference evidence="2" key="1">
    <citation type="submission" date="2020-07" db="EMBL/GenBank/DDBJ databases">
        <authorList>
            <person name="Nieuwenhuis M."/>
            <person name="Van De Peppel L.J.J."/>
        </authorList>
    </citation>
    <scope>NUCLEOTIDE SEQUENCE</scope>
    <source>
        <strain evidence="2">AP01</strain>
        <tissue evidence="2">Mycelium</tissue>
    </source>
</reference>
<proteinExistence type="predicted"/>
<name>A0A9P7G6D3_9AGAR</name>
<feature type="region of interest" description="Disordered" evidence="1">
    <location>
        <begin position="1"/>
        <end position="45"/>
    </location>
</feature>
<dbReference type="PANTHER" id="PTHR34365:SF7">
    <property type="entry name" value="GLYCINE-RICH DOMAIN-CONTAINING PROTEIN 1"/>
    <property type="match status" value="1"/>
</dbReference>
<comment type="caution">
    <text evidence="2">The sequence shown here is derived from an EMBL/GenBank/DDBJ whole genome shotgun (WGS) entry which is preliminary data.</text>
</comment>
<dbReference type="PANTHER" id="PTHR34365">
    <property type="entry name" value="ENOLASE (DUF1399)"/>
    <property type="match status" value="1"/>
</dbReference>
<feature type="region of interest" description="Disordered" evidence="1">
    <location>
        <begin position="88"/>
        <end position="126"/>
    </location>
</feature>
<sequence length="715" mass="78791">MDSPPAYSTSPPSTPATSTTKEPSASKAAASTSEQPPSYTDTDTFTTSFSIGRTRTSRPLVNVAQLKGHLALLQAIVELRAHIEGPVSNFGNGMGNDDDDVKEGNVATKGDVNDTEPESASADSSSAPPLIPRYFAQRWVWFVGLAVDRFEKWCQSFQSLPLAAEGDCPPESEKSERLNEAVATDHLPPLDVLMVWHSYMLSPGWYAEDRTRLPVLQHLGDIERTFASSLGSGLKEMLAAEPTAARRRIWSDRTGRPFDVLEDVRTNTSKAVQCPRCLKDVDAPYMKPEGKGYLQHSFTVYCPCTPSVGITKQDLAARKFVADAVRGGSDLDDETPWSAGECLAGTLRTADTPIDLARGARIKDLVLSTWLFRTFRPRLPVPETEWARTVVGIAGFRLEKLREALPVSDGTKTNTNTKGKDKDKRRGVPEILKNRIFSAYVDDRPFSVELVGAVIRQNSFAQKMRALGWTDSSFDADEAMRHAIARYHAFLDLMASGSTSFCVPTLDIDLAWHTHQLMGELYNGECMRHVGRFVDHDDKVEEHKLSSSFDLTSRAWEARFGVPYTHCGCPVPSLSLSERLKSRFTSSESKNHNHIAYTPMRVRASTHPSEHNAVVYLGNATFKASMAAQRQRRMVLADQQKNFGKGKSKSKPKETYREYAWHAPAFLTPIPVYTSTCAAHDGHIEYGATDGGGAFGACEAVVVPVTNSGQLVSVY</sequence>
<protein>
    <submittedName>
        <fullName evidence="2">Uncharacterized protein</fullName>
    </submittedName>
</protein>
<dbReference type="OrthoDB" id="2684236at2759"/>
<gene>
    <name evidence="2" type="ORF">DXG03_001826</name>
</gene>
<dbReference type="AlphaFoldDB" id="A0A9P7G6D3"/>
<accession>A0A9P7G6D3</accession>
<evidence type="ECO:0000313" key="2">
    <source>
        <dbReference type="EMBL" id="KAG5642978.1"/>
    </source>
</evidence>
<dbReference type="Proteomes" id="UP000775547">
    <property type="component" value="Unassembled WGS sequence"/>
</dbReference>